<comment type="catalytic activity">
    <reaction evidence="7 8">
        <text>alpha-D-glucose 6-phosphate = beta-D-fructose 6-phosphate</text>
        <dbReference type="Rhea" id="RHEA:11816"/>
        <dbReference type="ChEBI" id="CHEBI:57634"/>
        <dbReference type="ChEBI" id="CHEBI:58225"/>
        <dbReference type="EC" id="5.3.1.9"/>
    </reaction>
</comment>
<dbReference type="CDD" id="cd05016">
    <property type="entry name" value="SIS_PGI_2"/>
    <property type="match status" value="1"/>
</dbReference>
<dbReference type="GO" id="GO:0006094">
    <property type="term" value="P:gluconeogenesis"/>
    <property type="evidence" value="ECO:0007669"/>
    <property type="project" value="UniProtKB-KW"/>
</dbReference>
<dbReference type="GO" id="GO:0006096">
    <property type="term" value="P:glycolytic process"/>
    <property type="evidence" value="ECO:0007669"/>
    <property type="project" value="UniProtKB-UniPathway"/>
</dbReference>
<comment type="similarity">
    <text evidence="2 8">Belongs to the GPI family.</text>
</comment>
<dbReference type="UniPathway" id="UPA00109">
    <property type="reaction ID" value="UER00181"/>
</dbReference>
<reference evidence="9" key="1">
    <citation type="submission" date="2015-04" db="EMBL/GenBank/DDBJ databases">
        <title>The genome sequence of the plant pathogenic Rhizarian Plasmodiophora brassicae reveals insights in its biotrophic life cycle and the origin of chitin synthesis.</title>
        <authorList>
            <person name="Schwelm A."/>
            <person name="Fogelqvist J."/>
            <person name="Knaust A."/>
            <person name="Julke S."/>
            <person name="Lilja T."/>
            <person name="Dhandapani V."/>
            <person name="Bonilla-Rosso G."/>
            <person name="Karlsson M."/>
            <person name="Shevchenko A."/>
            <person name="Choi S.R."/>
            <person name="Kim H.G."/>
            <person name="Park J.Y."/>
            <person name="Lim Y.P."/>
            <person name="Ludwig-Muller J."/>
            <person name="Dixelius C."/>
        </authorList>
    </citation>
    <scope>NUCLEOTIDE SEQUENCE</scope>
    <source>
        <tissue evidence="9">Potato root galls</tissue>
    </source>
</reference>
<dbReference type="PANTHER" id="PTHR11469">
    <property type="entry name" value="GLUCOSE-6-PHOSPHATE ISOMERASE"/>
    <property type="match status" value="1"/>
</dbReference>
<dbReference type="SUPFAM" id="SSF53697">
    <property type="entry name" value="SIS domain"/>
    <property type="match status" value="1"/>
</dbReference>
<keyword evidence="4 8" id="KW-0312">Gluconeogenesis</keyword>
<evidence type="ECO:0000256" key="3">
    <source>
        <dbReference type="ARBA" id="ARBA00011952"/>
    </source>
</evidence>
<keyword evidence="5 8" id="KW-0324">Glycolysis</keyword>
<evidence type="ECO:0000256" key="7">
    <source>
        <dbReference type="ARBA" id="ARBA00029321"/>
    </source>
</evidence>
<protein>
    <recommendedName>
        <fullName evidence="3 8">Glucose-6-phosphate isomerase</fullName>
        <ecNumber evidence="3 8">5.3.1.9</ecNumber>
    </recommendedName>
</protein>
<dbReference type="GO" id="GO:0005829">
    <property type="term" value="C:cytosol"/>
    <property type="evidence" value="ECO:0007669"/>
    <property type="project" value="TreeGrafter"/>
</dbReference>
<dbReference type="Gene3D" id="3.40.50.10490">
    <property type="entry name" value="Glucose-6-phosphate isomerase like protein, domain 1"/>
    <property type="match status" value="2"/>
</dbReference>
<evidence type="ECO:0000256" key="4">
    <source>
        <dbReference type="ARBA" id="ARBA00022432"/>
    </source>
</evidence>
<evidence type="ECO:0000256" key="8">
    <source>
        <dbReference type="RuleBase" id="RU000612"/>
    </source>
</evidence>
<dbReference type="InterPro" id="IPR046348">
    <property type="entry name" value="SIS_dom_sf"/>
</dbReference>
<dbReference type="GO" id="GO:0004347">
    <property type="term" value="F:glucose-6-phosphate isomerase activity"/>
    <property type="evidence" value="ECO:0007669"/>
    <property type="project" value="UniProtKB-EC"/>
</dbReference>
<evidence type="ECO:0000256" key="1">
    <source>
        <dbReference type="ARBA" id="ARBA00004926"/>
    </source>
</evidence>
<dbReference type="Gene3D" id="1.10.1390.10">
    <property type="match status" value="1"/>
</dbReference>
<dbReference type="EMBL" id="HACM01003219">
    <property type="protein sequence ID" value="CRZ03661.1"/>
    <property type="molecule type" value="Transcribed_RNA"/>
</dbReference>
<accession>A0A0H5QQB9</accession>
<name>A0A0H5QQB9_9EUKA</name>
<dbReference type="GO" id="GO:0048029">
    <property type="term" value="F:monosaccharide binding"/>
    <property type="evidence" value="ECO:0007669"/>
    <property type="project" value="TreeGrafter"/>
</dbReference>
<dbReference type="InterPro" id="IPR035476">
    <property type="entry name" value="SIS_PGI_1"/>
</dbReference>
<dbReference type="PROSITE" id="PS00174">
    <property type="entry name" value="P_GLUCOSE_ISOMERASE_2"/>
    <property type="match status" value="1"/>
</dbReference>
<dbReference type="EC" id="5.3.1.9" evidence="3 8"/>
<evidence type="ECO:0000256" key="2">
    <source>
        <dbReference type="ARBA" id="ARBA00006604"/>
    </source>
</evidence>
<dbReference type="PROSITE" id="PS51463">
    <property type="entry name" value="P_GLUCOSE_ISOMERASE_3"/>
    <property type="match status" value="1"/>
</dbReference>
<dbReference type="Pfam" id="PF00342">
    <property type="entry name" value="PGI"/>
    <property type="match status" value="1"/>
</dbReference>
<dbReference type="InterPro" id="IPR018189">
    <property type="entry name" value="Phosphoglucose_isomerase_CS"/>
</dbReference>
<dbReference type="InterPro" id="IPR023096">
    <property type="entry name" value="G6P_Isomerase_C"/>
</dbReference>
<keyword evidence="6 8" id="KW-0413">Isomerase</keyword>
<comment type="pathway">
    <text evidence="1 8">Carbohydrate degradation; glycolysis; D-glyceraldehyde 3-phosphate and glycerone phosphate from D-glucose: step 2/4.</text>
</comment>
<evidence type="ECO:0000256" key="6">
    <source>
        <dbReference type="ARBA" id="ARBA00023235"/>
    </source>
</evidence>
<sequence length="559" mass="61640">MANPARLVNETPAWAALQAHAQDEIQPTHLKNLLQDEERNDFLTVQAEGITLDYARQRATNKTMLLLHDLAEQQNLSGKIKSMASGAPINSTENRPVLHIALRAAPHDFYQANGINIVPDVIAVRDQIQNFSHNFRSGKDIVGHTGQPFKDVISIGIGGSYLGSEFVHEALKNEPNAYAAAKGRRLRFIANVDPVAFARATEDLSPATTLVIIISKTFTTVETMLNARTARKWITDALGVEATAKHMVAVSTNIKAVTEFGIDADNIFAFWDWVGGRYSVTSAVGLLPLALQYGFDVVKEFLNGARSIDQHFLHAPHQKNIPVVLGLLGVWNSSFLKYPTRALLPYSEALCRFVAHIQQVDMESNGKRVTVEGQTLPFSCGEINFGEPGTNGQHSFYQLLHQGQVVPADFVGFVRSQNPVSLPGDPVSNHDELMAAFFSQPDALALGKQEDQLMDEHVPMELMPHKYFPGNRPSSSLLLTELSAYTVGQLLAIYEHRTMVQGAIWGINSFDQWGVELGKQLGNKLRDQLQVSRTKSAPISNNFNSSTRALLAQYLDGKH</sequence>
<evidence type="ECO:0000313" key="9">
    <source>
        <dbReference type="EMBL" id="CRZ03661.1"/>
    </source>
</evidence>
<dbReference type="PANTHER" id="PTHR11469:SF1">
    <property type="entry name" value="GLUCOSE-6-PHOSPHATE ISOMERASE"/>
    <property type="match status" value="1"/>
</dbReference>
<dbReference type="PRINTS" id="PR00662">
    <property type="entry name" value="G6PISOMERASE"/>
</dbReference>
<organism evidence="9">
    <name type="scientific">Spongospora subterranea</name>
    <dbReference type="NCBI Taxonomy" id="70186"/>
    <lineage>
        <taxon>Eukaryota</taxon>
        <taxon>Sar</taxon>
        <taxon>Rhizaria</taxon>
        <taxon>Endomyxa</taxon>
        <taxon>Phytomyxea</taxon>
        <taxon>Plasmodiophorida</taxon>
        <taxon>Plasmodiophoridae</taxon>
        <taxon>Spongospora</taxon>
    </lineage>
</organism>
<dbReference type="HAMAP" id="MF_00473">
    <property type="entry name" value="G6P_isomerase"/>
    <property type="match status" value="1"/>
</dbReference>
<dbReference type="AlphaFoldDB" id="A0A0H5QQB9"/>
<dbReference type="CDD" id="cd05015">
    <property type="entry name" value="SIS_PGI_1"/>
    <property type="match status" value="1"/>
</dbReference>
<dbReference type="NCBIfam" id="NF001211">
    <property type="entry name" value="PRK00179.1"/>
    <property type="match status" value="1"/>
</dbReference>
<dbReference type="FunFam" id="3.40.50.10490:FF:000031">
    <property type="entry name" value="Glucose-6-phosphate isomerase"/>
    <property type="match status" value="1"/>
</dbReference>
<dbReference type="GO" id="GO:0097367">
    <property type="term" value="F:carbohydrate derivative binding"/>
    <property type="evidence" value="ECO:0007669"/>
    <property type="project" value="InterPro"/>
</dbReference>
<dbReference type="GO" id="GO:0051156">
    <property type="term" value="P:glucose 6-phosphate metabolic process"/>
    <property type="evidence" value="ECO:0007669"/>
    <property type="project" value="TreeGrafter"/>
</dbReference>
<dbReference type="InterPro" id="IPR001672">
    <property type="entry name" value="G6P_Isomerase"/>
</dbReference>
<dbReference type="PROSITE" id="PS00765">
    <property type="entry name" value="P_GLUCOSE_ISOMERASE_1"/>
    <property type="match status" value="1"/>
</dbReference>
<proteinExistence type="inferred from homology"/>
<evidence type="ECO:0000256" key="5">
    <source>
        <dbReference type="ARBA" id="ARBA00023152"/>
    </source>
</evidence>
<dbReference type="InterPro" id="IPR035482">
    <property type="entry name" value="SIS_PGI_2"/>
</dbReference>